<feature type="signal peptide" evidence="1">
    <location>
        <begin position="1"/>
        <end position="26"/>
    </location>
</feature>
<reference evidence="3" key="1">
    <citation type="journal article" date="2020" name="Appl. Environ. Microbiol.">
        <title>Diazotrophic Anaeromyxobacter Isolates from Soils.</title>
        <authorList>
            <person name="Masuda Y."/>
            <person name="Yamanaka H."/>
            <person name="Xu Z.X."/>
            <person name="Shiratori Y."/>
            <person name="Aono T."/>
            <person name="Amachi S."/>
            <person name="Senoo K."/>
            <person name="Itoh H."/>
        </authorList>
    </citation>
    <scope>NUCLEOTIDE SEQUENCE [LARGE SCALE GENOMIC DNA]</scope>
    <source>
        <strain evidence="3">R267</strain>
    </source>
</reference>
<evidence type="ECO:0008006" key="4">
    <source>
        <dbReference type="Google" id="ProtNLM"/>
    </source>
</evidence>
<gene>
    <name evidence="2" type="ORF">AMYX_27280</name>
</gene>
<feature type="chain" id="PRO_5029681072" description="Lipoprotein" evidence="1">
    <location>
        <begin position="27"/>
        <end position="236"/>
    </location>
</feature>
<keyword evidence="1" id="KW-0732">Signal</keyword>
<sequence length="236" mass="26571">MRYHSPMRRALAAVLALALAGCYPRASVPDTEREKSRELEGQRRFAKVALYAGPFYGDAGRMLVSDQPFDELDLLQDTAGDAIAPPPAERVLAPGTPLRIEKVEFPTGWIIARRVVMTPRYHPWVFLSLEGEPRPLVLVLPQTLASAEDVRVELERYLGGPEALTAFQALPDPQRAAVERKRLVEGMSARAVEMAWGYPEKKVIDRPAHTEAWSWSGGDRKAYLQDDKLERWEPLR</sequence>
<evidence type="ECO:0000313" key="2">
    <source>
        <dbReference type="EMBL" id="GEJ57987.1"/>
    </source>
</evidence>
<dbReference type="Proteomes" id="UP000503640">
    <property type="component" value="Unassembled WGS sequence"/>
</dbReference>
<accession>A0A7I9VPU6</accession>
<dbReference type="AlphaFoldDB" id="A0A7I9VPU6"/>
<organism evidence="2 3">
    <name type="scientific">Anaeromyxobacter diazotrophicus</name>
    <dbReference type="NCBI Taxonomy" id="2590199"/>
    <lineage>
        <taxon>Bacteria</taxon>
        <taxon>Pseudomonadati</taxon>
        <taxon>Myxococcota</taxon>
        <taxon>Myxococcia</taxon>
        <taxon>Myxococcales</taxon>
        <taxon>Cystobacterineae</taxon>
        <taxon>Anaeromyxobacteraceae</taxon>
        <taxon>Anaeromyxobacter</taxon>
    </lineage>
</organism>
<protein>
    <recommendedName>
        <fullName evidence="4">Lipoprotein</fullName>
    </recommendedName>
</protein>
<evidence type="ECO:0000313" key="3">
    <source>
        <dbReference type="Proteomes" id="UP000503640"/>
    </source>
</evidence>
<name>A0A7I9VPU6_9BACT</name>
<evidence type="ECO:0000256" key="1">
    <source>
        <dbReference type="SAM" id="SignalP"/>
    </source>
</evidence>
<dbReference type="PROSITE" id="PS51257">
    <property type="entry name" value="PROKAR_LIPOPROTEIN"/>
    <property type="match status" value="1"/>
</dbReference>
<comment type="caution">
    <text evidence="2">The sequence shown here is derived from an EMBL/GenBank/DDBJ whole genome shotgun (WGS) entry which is preliminary data.</text>
</comment>
<keyword evidence="3" id="KW-1185">Reference proteome</keyword>
<proteinExistence type="predicted"/>
<dbReference type="EMBL" id="BJTG01000006">
    <property type="protein sequence ID" value="GEJ57987.1"/>
    <property type="molecule type" value="Genomic_DNA"/>
</dbReference>